<keyword evidence="4" id="KW-1185">Reference proteome</keyword>
<dbReference type="CDD" id="cd01846">
    <property type="entry name" value="fatty_acyltransferase_like"/>
    <property type="match status" value="1"/>
</dbReference>
<evidence type="ECO:0000313" key="3">
    <source>
        <dbReference type="EMBL" id="KAK4499334.1"/>
    </source>
</evidence>
<gene>
    <name evidence="3" type="ORF">PRZ48_009847</name>
</gene>
<evidence type="ECO:0000256" key="2">
    <source>
        <dbReference type="SAM" id="SignalP"/>
    </source>
</evidence>
<evidence type="ECO:0008006" key="5">
    <source>
        <dbReference type="Google" id="ProtNLM"/>
    </source>
</evidence>
<name>A0ABR0ED95_ZASCE</name>
<feature type="chain" id="PRO_5045200218" description="Carbohydrate esterase family 16 protein" evidence="2">
    <location>
        <begin position="18"/>
        <end position="369"/>
    </location>
</feature>
<feature type="signal peptide" evidence="2">
    <location>
        <begin position="1"/>
        <end position="17"/>
    </location>
</feature>
<accession>A0ABR0ED95</accession>
<organism evidence="3 4">
    <name type="scientific">Zasmidium cellare</name>
    <name type="common">Wine cellar mold</name>
    <name type="synonym">Racodium cellare</name>
    <dbReference type="NCBI Taxonomy" id="395010"/>
    <lineage>
        <taxon>Eukaryota</taxon>
        <taxon>Fungi</taxon>
        <taxon>Dikarya</taxon>
        <taxon>Ascomycota</taxon>
        <taxon>Pezizomycotina</taxon>
        <taxon>Dothideomycetes</taxon>
        <taxon>Dothideomycetidae</taxon>
        <taxon>Mycosphaerellales</taxon>
        <taxon>Mycosphaerellaceae</taxon>
        <taxon>Zasmidium</taxon>
    </lineage>
</organism>
<dbReference type="InterPro" id="IPR036514">
    <property type="entry name" value="SGNH_hydro_sf"/>
</dbReference>
<dbReference type="PANTHER" id="PTHR45648">
    <property type="entry name" value="GDSL LIPASE/ACYLHYDROLASE FAMILY PROTEIN (AFU_ORTHOLOGUE AFUA_4G14700)"/>
    <property type="match status" value="1"/>
</dbReference>
<comment type="caution">
    <text evidence="3">The sequence shown here is derived from an EMBL/GenBank/DDBJ whole genome shotgun (WGS) entry which is preliminary data.</text>
</comment>
<proteinExistence type="predicted"/>
<dbReference type="InterPro" id="IPR001087">
    <property type="entry name" value="GDSL"/>
</dbReference>
<dbReference type="Gene3D" id="3.40.50.1110">
    <property type="entry name" value="SGNH hydrolase"/>
    <property type="match status" value="1"/>
</dbReference>
<sequence>MVSSTLVWFGLSATVAANFPGWPHGPWGGPQHGGPQHGGQQWGLKKFTSLVAFGDSYTDDSRLGYFGAHNGTAPPVGWVNPVNYAASSGGRIWVEYVKQYTGVNLYNYAVSGAVCSNAITPRTFTTYDFPAVREYEIPAYLADAKYVEPNGAKFVINPPDETVYTIWIGTNDLGVDALLTDSQVKGKTIVDYMDCVYEQLERLYESGARWFVVLNAAPLNLTPLYGLPEKGGVITGGYWPNKPSNTTEISYRMLESVATVNSIYEYRTAFAAQISSAFKDAHFAVFDVHGLMTDIYNNPSAYLNGTAPLNVTGAVHECDASGAACTNSESPDSFMWYDDLHPSEQTDRVIAREFVGVVKGGSKWGRYWG</sequence>
<evidence type="ECO:0000313" key="4">
    <source>
        <dbReference type="Proteomes" id="UP001305779"/>
    </source>
</evidence>
<keyword evidence="1" id="KW-0378">Hydrolase</keyword>
<dbReference type="SUPFAM" id="SSF52266">
    <property type="entry name" value="SGNH hydrolase"/>
    <property type="match status" value="1"/>
</dbReference>
<protein>
    <recommendedName>
        <fullName evidence="5">Carbohydrate esterase family 16 protein</fullName>
    </recommendedName>
</protein>
<dbReference type="InterPro" id="IPR051058">
    <property type="entry name" value="GDSL_Est/Lipase"/>
</dbReference>
<dbReference type="Proteomes" id="UP001305779">
    <property type="component" value="Unassembled WGS sequence"/>
</dbReference>
<keyword evidence="2" id="KW-0732">Signal</keyword>
<dbReference type="Pfam" id="PF00657">
    <property type="entry name" value="Lipase_GDSL"/>
    <property type="match status" value="1"/>
</dbReference>
<reference evidence="3 4" key="1">
    <citation type="journal article" date="2023" name="G3 (Bethesda)">
        <title>A chromosome-level genome assembly of Zasmidium syzygii isolated from banana leaves.</title>
        <authorList>
            <person name="van Westerhoven A.C."/>
            <person name="Mehrabi R."/>
            <person name="Talebi R."/>
            <person name="Steentjes M.B.F."/>
            <person name="Corcolon B."/>
            <person name="Chong P.A."/>
            <person name="Kema G.H.J."/>
            <person name="Seidl M.F."/>
        </authorList>
    </citation>
    <scope>NUCLEOTIDE SEQUENCE [LARGE SCALE GENOMIC DNA]</scope>
    <source>
        <strain evidence="3 4">P124</strain>
    </source>
</reference>
<dbReference type="PANTHER" id="PTHR45648:SF22">
    <property type="entry name" value="GDSL LIPASE_ACYLHYDROLASE FAMILY PROTEIN (AFU_ORTHOLOGUE AFUA_4G14700)"/>
    <property type="match status" value="1"/>
</dbReference>
<dbReference type="EMBL" id="JAXOVC010000007">
    <property type="protein sequence ID" value="KAK4499334.1"/>
    <property type="molecule type" value="Genomic_DNA"/>
</dbReference>
<evidence type="ECO:0000256" key="1">
    <source>
        <dbReference type="ARBA" id="ARBA00022801"/>
    </source>
</evidence>